<protein>
    <submittedName>
        <fullName evidence="1">Uncharacterized protein</fullName>
    </submittedName>
</protein>
<organism evidence="1 2">
    <name type="scientific">Granulicatella seriolae</name>
    <dbReference type="NCBI Taxonomy" id="2967226"/>
    <lineage>
        <taxon>Bacteria</taxon>
        <taxon>Bacillati</taxon>
        <taxon>Bacillota</taxon>
        <taxon>Bacilli</taxon>
        <taxon>Lactobacillales</taxon>
        <taxon>Carnobacteriaceae</taxon>
        <taxon>Granulicatella</taxon>
    </lineage>
</organism>
<gene>
    <name evidence="1" type="ORF">NPA36_00840</name>
</gene>
<dbReference type="RefSeq" id="WP_256944223.1">
    <property type="nucleotide sequence ID" value="NZ_JANHNZ010000001.1"/>
</dbReference>
<dbReference type="EMBL" id="JANHNZ010000001">
    <property type="protein sequence ID" value="MCQ9209113.1"/>
    <property type="molecule type" value="Genomic_DNA"/>
</dbReference>
<evidence type="ECO:0000313" key="2">
    <source>
        <dbReference type="Proteomes" id="UP001059480"/>
    </source>
</evidence>
<keyword evidence="2" id="KW-1185">Reference proteome</keyword>
<reference evidence="1" key="2">
    <citation type="journal article" date="2023" name="Curr. Microbiol.">
        <title>Granulicatella seriolae sp. nov., a Novel Facultative Anaerobe Isolated from Yellowtail Marine Fish.</title>
        <authorList>
            <person name="Lee M."/>
            <person name="Choi Y.J."/>
            <person name="Farooq A."/>
            <person name="Jeong J.B."/>
            <person name="Jung M.Y."/>
        </authorList>
    </citation>
    <scope>NUCLEOTIDE SEQUENCE</scope>
    <source>
        <strain evidence="1">S8</strain>
    </source>
</reference>
<evidence type="ECO:0000313" key="1">
    <source>
        <dbReference type="EMBL" id="MCQ9209113.1"/>
    </source>
</evidence>
<name>A0ABT1WKL9_9LACT</name>
<proteinExistence type="predicted"/>
<accession>A0ABT1WKL9</accession>
<reference evidence="1" key="1">
    <citation type="submission" date="2022-07" db="EMBL/GenBank/DDBJ databases">
        <authorList>
            <person name="Jung M.-Y."/>
            <person name="Lee M."/>
        </authorList>
    </citation>
    <scope>NUCLEOTIDE SEQUENCE</scope>
    <source>
        <strain evidence="1">S8</strain>
    </source>
</reference>
<reference evidence="1" key="3">
    <citation type="journal article" date="2023" name="Microbiol. Resour. Announc.">
        <title>Draft Genome Sequence of Granulicatella sp. Strain S8, Isolated from a Marine Fish, Seriola quinqueradiata.</title>
        <authorList>
            <person name="Lee M."/>
            <person name="Farooq A."/>
            <person name="Jeong J.B."/>
            <person name="Jung M.Y."/>
        </authorList>
    </citation>
    <scope>NUCLEOTIDE SEQUENCE</scope>
    <source>
        <strain evidence="1">S8</strain>
    </source>
</reference>
<dbReference type="Proteomes" id="UP001059480">
    <property type="component" value="Unassembled WGS sequence"/>
</dbReference>
<comment type="caution">
    <text evidence="1">The sequence shown here is derived from an EMBL/GenBank/DDBJ whole genome shotgun (WGS) entry which is preliminary data.</text>
</comment>
<sequence>MLDTDWVQCELGNTFIGLSGKTKKDFGHGDAKFVTYVNAFGNPISNPNGTK</sequence>